<organism evidence="1 2">
    <name type="scientific">Bacteroides intestinalis</name>
    <dbReference type="NCBI Taxonomy" id="329854"/>
    <lineage>
        <taxon>Bacteria</taxon>
        <taxon>Pseudomonadati</taxon>
        <taxon>Bacteroidota</taxon>
        <taxon>Bacteroidia</taxon>
        <taxon>Bacteroidales</taxon>
        <taxon>Bacteroidaceae</taxon>
        <taxon>Bacteroides</taxon>
    </lineage>
</organism>
<evidence type="ECO:0008006" key="3">
    <source>
        <dbReference type="Google" id="ProtNLM"/>
    </source>
</evidence>
<accession>A0A412YBE4</accession>
<dbReference type="AlphaFoldDB" id="A0A412YBE4"/>
<dbReference type="Proteomes" id="UP000283850">
    <property type="component" value="Unassembled WGS sequence"/>
</dbReference>
<dbReference type="RefSeq" id="WP_022393140.1">
    <property type="nucleotide sequence ID" value="NZ_QRZF01000005.1"/>
</dbReference>
<sequence length="493" mass="57437">MTYSYIMGRILLTLLFITCLSVRVFAQGNDSSVGNEFKDFREELQNEYVDFRKEINAEYIEFLSRAWKEYRLFQGRTPDETPKPLSPVLSQEEKDCREVLVGTEQLIDETLAAKEKAERNILKGISTEVNLRQITDSLQLDYFGAELWLHYQSRPFYLPAVTEQSVGNLWREMAGSRFSSLLADMLCYKEKMQMNDWAYFLLVKKVATHLSTLQGEDCRTVFQHFLLVQSGYDVRLARMDRFLVLLVPIHEKVYACSYLEIDGRPYYVISDKDLKSYSSIFTYQLPDKLIQTPYLSLMIHKELLLPMQPKAFCIKTARLEVKGEVNQNKIRFYKEYPFCELAIYARAIPDNELMKQLLASLSVQLAEKPFAEALDQLLLWVQKGFRYQTDREQFGYEKPFFIEENFYYPACDCEDRSILFANLVRRLWGKEVVLLDYPGHVATAVCMGKEEVEGAYISLKGEKYIVCDPTYMNAKAGLLMPFCKAKQPKVIRL</sequence>
<evidence type="ECO:0000313" key="1">
    <source>
        <dbReference type="EMBL" id="RGV54782.1"/>
    </source>
</evidence>
<name>A0A412YBE4_9BACE</name>
<reference evidence="1 2" key="1">
    <citation type="submission" date="2018-08" db="EMBL/GenBank/DDBJ databases">
        <title>A genome reference for cultivated species of the human gut microbiota.</title>
        <authorList>
            <person name="Zou Y."/>
            <person name="Xue W."/>
            <person name="Luo G."/>
        </authorList>
    </citation>
    <scope>NUCLEOTIDE SEQUENCE [LARGE SCALE GENOMIC DNA]</scope>
    <source>
        <strain evidence="1 2">AF14-32</strain>
    </source>
</reference>
<gene>
    <name evidence="1" type="ORF">DWW10_09785</name>
</gene>
<protein>
    <recommendedName>
        <fullName evidence="3">Transglutaminase domain-containing protein</fullName>
    </recommendedName>
</protein>
<comment type="caution">
    <text evidence="1">The sequence shown here is derived from an EMBL/GenBank/DDBJ whole genome shotgun (WGS) entry which is preliminary data.</text>
</comment>
<dbReference type="EMBL" id="QRZF01000005">
    <property type="protein sequence ID" value="RGV54782.1"/>
    <property type="molecule type" value="Genomic_DNA"/>
</dbReference>
<evidence type="ECO:0000313" key="2">
    <source>
        <dbReference type="Proteomes" id="UP000283850"/>
    </source>
</evidence>
<proteinExistence type="predicted"/>